<dbReference type="CDD" id="cd07996">
    <property type="entry name" value="WGR_MMR_like"/>
    <property type="match status" value="1"/>
</dbReference>
<organism evidence="2">
    <name type="scientific">Rhizobium sp. ZPR3</name>
    <dbReference type="NCBI Taxonomy" id="3158967"/>
    <lineage>
        <taxon>Bacteria</taxon>
        <taxon>Pseudomonadati</taxon>
        <taxon>Pseudomonadota</taxon>
        <taxon>Alphaproteobacteria</taxon>
        <taxon>Hyphomicrobiales</taxon>
        <taxon>Rhizobiaceae</taxon>
        <taxon>Rhizobium/Agrobacterium group</taxon>
        <taxon>Rhizobium</taxon>
    </lineage>
</organism>
<accession>A0AAU7S6E9</accession>
<reference evidence="2" key="1">
    <citation type="submission" date="2024-06" db="EMBL/GenBank/DDBJ databases">
        <authorList>
            <person name="Li T."/>
            <person name="Gao R."/>
        </authorList>
    </citation>
    <scope>NUCLEOTIDE SEQUENCE</scope>
    <source>
        <strain evidence="2">ZPR3</strain>
        <plasmid evidence="2">unnamed4</plasmid>
    </source>
</reference>
<proteinExistence type="predicted"/>
<dbReference type="SUPFAM" id="SSF142921">
    <property type="entry name" value="WGR domain-like"/>
    <property type="match status" value="1"/>
</dbReference>
<dbReference type="InterPro" id="IPR036930">
    <property type="entry name" value="WGR_dom_sf"/>
</dbReference>
<dbReference type="AlphaFoldDB" id="A0AAU7S6E9"/>
<feature type="domain" description="WGR" evidence="1">
    <location>
        <begin position="1"/>
        <end position="102"/>
    </location>
</feature>
<evidence type="ECO:0000313" key="2">
    <source>
        <dbReference type="EMBL" id="XBT98042.1"/>
    </source>
</evidence>
<dbReference type="EMBL" id="CP157964">
    <property type="protein sequence ID" value="XBT98042.1"/>
    <property type="molecule type" value="Genomic_DNA"/>
</dbReference>
<gene>
    <name evidence="2" type="ORF">ABM479_34805</name>
</gene>
<dbReference type="InterPro" id="IPR049809">
    <property type="entry name" value="YehF/YfeS-like_WGR"/>
</dbReference>
<keyword evidence="2" id="KW-0614">Plasmid</keyword>
<dbReference type="Pfam" id="PF05406">
    <property type="entry name" value="WGR"/>
    <property type="match status" value="1"/>
</dbReference>
<dbReference type="InterPro" id="IPR008893">
    <property type="entry name" value="WGR_domain"/>
</dbReference>
<dbReference type="Gene3D" id="2.20.140.10">
    <property type="entry name" value="WGR domain"/>
    <property type="match status" value="1"/>
</dbReference>
<sequence length="111" mass="12707">MDAKSGLSDSCIMIAQPYQLYVERTDARKNMARFYAMSIEPTLFGEVCVVRRWGRIGSGGQRMVHHFQREEEAVGLFLELLRQKRRRGYCPRSHLTRLATVSPMAEGCPAK</sequence>
<dbReference type="SMART" id="SM00773">
    <property type="entry name" value="WGR"/>
    <property type="match status" value="1"/>
</dbReference>
<evidence type="ECO:0000259" key="1">
    <source>
        <dbReference type="PROSITE" id="PS51977"/>
    </source>
</evidence>
<protein>
    <submittedName>
        <fullName evidence="2">WGR domain-containing protein</fullName>
    </submittedName>
</protein>
<geneLocation type="plasmid" evidence="2">
    <name>unnamed4</name>
</geneLocation>
<name>A0AAU7S6E9_9HYPH</name>
<dbReference type="RefSeq" id="WP_349963307.1">
    <property type="nucleotide sequence ID" value="NZ_CP157964.1"/>
</dbReference>
<dbReference type="PROSITE" id="PS51977">
    <property type="entry name" value="WGR"/>
    <property type="match status" value="1"/>
</dbReference>